<protein>
    <recommendedName>
        <fullName evidence="16">Glypican</fullName>
    </recommendedName>
</protein>
<dbReference type="PANTHER" id="PTHR10822">
    <property type="entry name" value="GLYPICAN"/>
    <property type="match status" value="1"/>
</dbReference>
<keyword evidence="7" id="KW-0472">Membrane</keyword>
<dbReference type="GO" id="GO:0005886">
    <property type="term" value="C:plasma membrane"/>
    <property type="evidence" value="ECO:0007669"/>
    <property type="project" value="UniProtKB-SubCell"/>
</dbReference>
<proteinExistence type="inferred from homology"/>
<dbReference type="EMBL" id="NIVC01000350">
    <property type="protein sequence ID" value="PAA85031.1"/>
    <property type="molecule type" value="Genomic_DNA"/>
</dbReference>
<dbReference type="Proteomes" id="UP000215902">
    <property type="component" value="Unassembled WGS sequence"/>
</dbReference>
<evidence type="ECO:0000313" key="14">
    <source>
        <dbReference type="EMBL" id="PAA85031.1"/>
    </source>
</evidence>
<dbReference type="OrthoDB" id="10010764at2759"/>
<keyword evidence="15" id="KW-1185">Reference proteome</keyword>
<sequence length="894" mass="95197">MRPLLLPLLLSLLLLSVRPTDAAATPATCQSVSAVYAAKNLDVLQVRYQASGSHLAVCPARPGPSCCSREMETALENRAKTDMYQDLYQHLVPQSTSLASVLTSFQSLALQMVNNSYTKLDTSFKSIYGYSYIENKQPFLQFFEGLRAYLSGGPDTVAGVAKALFESISSRVYVLVMTNYDIDEAYLTCVRSRLDQLKPLGNMPERISQELIRAFVPARRFLAGLAALQDAVQMSPATPLPAQCQKSQLRSRYCAWCDGITNLQPCFELCSASMADCLTQLDSLAEPFDQLLDELVKLSNKIRGPNNLYQVLENLGLRISAGIMDMQERKDHIQTEVAKLCGPPKLKANGSPSIVPPPLPRPGRGRRRRRRASMFGWNYRNSDDAPGPSSQAQERLDELALTAKRSLPASRSLFRPSSLAKRFCKADPAPPGRCWNGTDSAAGYTAPASTVASPVEPPTLAVSQRVANLRAAHRLLAELPKSESFAGFVEQPLDPTLRGLLNKRARVASSIGSSGPSLTDALPIGAATGGAGLGSGSGAAPPPVPVAPRPRPPAGGFPRRLSTLPPLTRPPPAGVVDSWRPLPPIRPRPDTAGSGDAAGPPPRPGVWVPPPAATREPPAPPATRWPPLPPATRWPPLPPATRWPPLPPATRWPPLPPPQPPVVDGSSTVAPLPWRPQPVNPGLGSGDEERPPPRPGVFVPALPTASSSSSSTSGPLVPGGVSSGDGEPTGPPPPPRPVPSGWPWPPIVDVGGGETSGDGELPPPVAPPQPPSPPTESWWTPRPPVQPQPPRKPATRWPPQPPRQPPRQPPTRWPPVIPGPPPGGDLWLPKEPDDQGGAERGRGEGSIHGPMKMTSAKRACPPGSPACPACRPLAASAGTLLLLAGLQRLLMLLR</sequence>
<keyword evidence="4" id="KW-0336">GPI-anchor</keyword>
<dbReference type="GO" id="GO:1905475">
    <property type="term" value="P:regulation of protein localization to membrane"/>
    <property type="evidence" value="ECO:0007669"/>
    <property type="project" value="TreeGrafter"/>
</dbReference>
<dbReference type="Pfam" id="PF01153">
    <property type="entry name" value="Glypican"/>
    <property type="match status" value="1"/>
</dbReference>
<dbReference type="GO" id="GO:0009986">
    <property type="term" value="C:cell surface"/>
    <property type="evidence" value="ECO:0007669"/>
    <property type="project" value="TreeGrafter"/>
</dbReference>
<dbReference type="PANTHER" id="PTHR10822:SF29">
    <property type="entry name" value="DIVISION ABNORMALLY DELAYED PROTEIN"/>
    <property type="match status" value="1"/>
</dbReference>
<feature type="region of interest" description="Disordered" evidence="12">
    <location>
        <begin position="533"/>
        <end position="865"/>
    </location>
</feature>
<dbReference type="GO" id="GO:0009966">
    <property type="term" value="P:regulation of signal transduction"/>
    <property type="evidence" value="ECO:0007669"/>
    <property type="project" value="InterPro"/>
</dbReference>
<dbReference type="GO" id="GO:0098552">
    <property type="term" value="C:side of membrane"/>
    <property type="evidence" value="ECO:0007669"/>
    <property type="project" value="UniProtKB-KW"/>
</dbReference>
<evidence type="ECO:0000256" key="13">
    <source>
        <dbReference type="SAM" id="SignalP"/>
    </source>
</evidence>
<comment type="subcellular location">
    <subcellularLocation>
        <location evidence="1">Cell membrane</location>
        <topology evidence="1">Lipid-anchor</topology>
        <topology evidence="1">GPI-anchor</topology>
    </subcellularLocation>
</comment>
<dbReference type="STRING" id="282301.A0A267GG74"/>
<evidence type="ECO:0000256" key="2">
    <source>
        <dbReference type="ARBA" id="ARBA00010260"/>
    </source>
</evidence>
<feature type="compositionally biased region" description="Basic residues" evidence="12">
    <location>
        <begin position="363"/>
        <end position="372"/>
    </location>
</feature>
<comment type="caution">
    <text evidence="14">The sequence shown here is derived from an EMBL/GenBank/DDBJ whole genome shotgun (WGS) entry which is preliminary data.</text>
</comment>
<evidence type="ECO:0000256" key="6">
    <source>
        <dbReference type="ARBA" id="ARBA00022974"/>
    </source>
</evidence>
<name>A0A267GG74_9PLAT</name>
<evidence type="ECO:0008006" key="16">
    <source>
        <dbReference type="Google" id="ProtNLM"/>
    </source>
</evidence>
<feature type="compositionally biased region" description="Pro residues" evidence="12">
    <location>
        <begin position="540"/>
        <end position="555"/>
    </location>
</feature>
<evidence type="ECO:0000256" key="1">
    <source>
        <dbReference type="ARBA" id="ARBA00004609"/>
    </source>
</evidence>
<keyword evidence="10" id="KW-0449">Lipoprotein</keyword>
<evidence type="ECO:0000256" key="3">
    <source>
        <dbReference type="ARBA" id="ARBA00022475"/>
    </source>
</evidence>
<dbReference type="InterPro" id="IPR001863">
    <property type="entry name" value="Glypican"/>
</dbReference>
<feature type="compositionally biased region" description="Pro residues" evidence="12">
    <location>
        <begin position="729"/>
        <end position="746"/>
    </location>
</feature>
<evidence type="ECO:0000256" key="9">
    <source>
        <dbReference type="ARBA" id="ARBA00023207"/>
    </source>
</evidence>
<gene>
    <name evidence="14" type="ORF">BOX15_Mlig014658g1</name>
</gene>
<feature type="region of interest" description="Disordered" evidence="12">
    <location>
        <begin position="347"/>
        <end position="394"/>
    </location>
</feature>
<reference evidence="14 15" key="1">
    <citation type="submission" date="2017-06" db="EMBL/GenBank/DDBJ databases">
        <title>A platform for efficient transgenesis in Macrostomum lignano, a flatworm model organism for stem cell research.</title>
        <authorList>
            <person name="Berezikov E."/>
        </authorList>
    </citation>
    <scope>NUCLEOTIDE SEQUENCE [LARGE SCALE GENOMIC DNA]</scope>
    <source>
        <strain evidence="14">DV1</strain>
        <tissue evidence="14">Whole organism</tissue>
    </source>
</reference>
<dbReference type="AlphaFoldDB" id="A0A267GG74"/>
<dbReference type="GO" id="GO:0016477">
    <property type="term" value="P:cell migration"/>
    <property type="evidence" value="ECO:0007669"/>
    <property type="project" value="TreeGrafter"/>
</dbReference>
<evidence type="ECO:0000313" key="15">
    <source>
        <dbReference type="Proteomes" id="UP000215902"/>
    </source>
</evidence>
<keyword evidence="8" id="KW-0325">Glycoprotein</keyword>
<feature type="compositionally biased region" description="Pro residues" evidence="12">
    <location>
        <begin position="599"/>
        <end position="661"/>
    </location>
</feature>
<keyword evidence="3" id="KW-1003">Cell membrane</keyword>
<feature type="chain" id="PRO_5012718178" description="Glypican" evidence="13">
    <location>
        <begin position="23"/>
        <end position="894"/>
    </location>
</feature>
<organism evidence="14 15">
    <name type="scientific">Macrostomum lignano</name>
    <dbReference type="NCBI Taxonomy" id="282301"/>
    <lineage>
        <taxon>Eukaryota</taxon>
        <taxon>Metazoa</taxon>
        <taxon>Spiralia</taxon>
        <taxon>Lophotrochozoa</taxon>
        <taxon>Platyhelminthes</taxon>
        <taxon>Rhabditophora</taxon>
        <taxon>Macrostomorpha</taxon>
        <taxon>Macrostomida</taxon>
        <taxon>Macrostomidae</taxon>
        <taxon>Macrostomum</taxon>
    </lineage>
</organism>
<evidence type="ECO:0000256" key="10">
    <source>
        <dbReference type="ARBA" id="ARBA00023288"/>
    </source>
</evidence>
<accession>A0A267GG74</accession>
<evidence type="ECO:0000256" key="7">
    <source>
        <dbReference type="ARBA" id="ARBA00023136"/>
    </source>
</evidence>
<keyword evidence="5 13" id="KW-0732">Signal</keyword>
<keyword evidence="6" id="KW-0654">Proteoglycan</keyword>
<keyword evidence="9" id="KW-0357">Heparan sulfate</keyword>
<feature type="signal peptide" evidence="13">
    <location>
        <begin position="1"/>
        <end position="22"/>
    </location>
</feature>
<feature type="compositionally biased region" description="Low complexity" evidence="12">
    <location>
        <begin position="700"/>
        <end position="720"/>
    </location>
</feature>
<evidence type="ECO:0000256" key="5">
    <source>
        <dbReference type="ARBA" id="ARBA00022729"/>
    </source>
</evidence>
<comment type="similarity">
    <text evidence="2 11">Belongs to the glypican family.</text>
</comment>
<dbReference type="GO" id="GO:0005576">
    <property type="term" value="C:extracellular region"/>
    <property type="evidence" value="ECO:0007669"/>
    <property type="project" value="TreeGrafter"/>
</dbReference>
<feature type="compositionally biased region" description="Basic and acidic residues" evidence="12">
    <location>
        <begin position="828"/>
        <end position="845"/>
    </location>
</feature>
<evidence type="ECO:0000256" key="4">
    <source>
        <dbReference type="ARBA" id="ARBA00022622"/>
    </source>
</evidence>
<feature type="compositionally biased region" description="Low complexity" evidence="12">
    <location>
        <begin position="556"/>
        <end position="566"/>
    </location>
</feature>
<evidence type="ECO:0000256" key="11">
    <source>
        <dbReference type="RuleBase" id="RU003518"/>
    </source>
</evidence>
<feature type="compositionally biased region" description="Pro residues" evidence="12">
    <location>
        <begin position="781"/>
        <end position="823"/>
    </location>
</feature>
<evidence type="ECO:0000256" key="8">
    <source>
        <dbReference type="ARBA" id="ARBA00023180"/>
    </source>
</evidence>
<evidence type="ECO:0000256" key="12">
    <source>
        <dbReference type="SAM" id="MobiDB-lite"/>
    </source>
</evidence>
<feature type="compositionally biased region" description="Pro residues" evidence="12">
    <location>
        <begin position="761"/>
        <end position="774"/>
    </location>
</feature>